<gene>
    <name evidence="1" type="ORF">GCM10007380_40490</name>
</gene>
<evidence type="ECO:0000313" key="1">
    <source>
        <dbReference type="EMBL" id="GGI17949.1"/>
    </source>
</evidence>
<comment type="caution">
    <text evidence="1">The sequence shown here is derived from an EMBL/GenBank/DDBJ whole genome shotgun (WGS) entry which is preliminary data.</text>
</comment>
<dbReference type="Gene3D" id="3.40.50.450">
    <property type="match status" value="1"/>
</dbReference>
<dbReference type="Proteomes" id="UP000626244">
    <property type="component" value="Unassembled WGS sequence"/>
</dbReference>
<dbReference type="RefSeq" id="WP_088003042.1">
    <property type="nucleotide sequence ID" value="NZ_BMHB01000004.1"/>
</dbReference>
<evidence type="ECO:0008006" key="3">
    <source>
        <dbReference type="Google" id="ProtNLM"/>
    </source>
</evidence>
<proteinExistence type="predicted"/>
<reference evidence="2" key="1">
    <citation type="journal article" date="2019" name="Int. J. Syst. Evol. Microbiol.">
        <title>The Global Catalogue of Microorganisms (GCM) 10K type strain sequencing project: providing services to taxonomists for standard genome sequencing and annotation.</title>
        <authorList>
            <consortium name="The Broad Institute Genomics Platform"/>
            <consortium name="The Broad Institute Genome Sequencing Center for Infectious Disease"/>
            <person name="Wu L."/>
            <person name="Ma J."/>
        </authorList>
    </citation>
    <scope>NUCLEOTIDE SEQUENCE [LARGE SCALE GENOMIC DNA]</scope>
    <source>
        <strain evidence="2">CGMCC 1.14993</strain>
    </source>
</reference>
<accession>A0A8J3ASD0</accession>
<evidence type="ECO:0000313" key="2">
    <source>
        <dbReference type="Proteomes" id="UP000626244"/>
    </source>
</evidence>
<sequence>MQYKHNVSSNRIKLFLSSSMKDDKFREQRNSIIAFLERMPLYSLFAIENLSSDVHIQQRYVTEVKNTDLVLLILQTDLREGVANEFYAAKRNQKRIFTFIHEGKKSKQLKEFIDQEVNNYLTSTQFKDNRDLIDKIEATLLEDLVEKYVRLYEENLMLHGELKKISQRQEF</sequence>
<organism evidence="1 2">
    <name type="scientific">Gottfriedia solisilvae</name>
    <dbReference type="NCBI Taxonomy" id="1516104"/>
    <lineage>
        <taxon>Bacteria</taxon>
        <taxon>Bacillati</taxon>
        <taxon>Bacillota</taxon>
        <taxon>Bacilli</taxon>
        <taxon>Bacillales</taxon>
        <taxon>Bacillaceae</taxon>
        <taxon>Gottfriedia</taxon>
    </lineage>
</organism>
<dbReference type="EMBL" id="BMHB01000004">
    <property type="protein sequence ID" value="GGI17949.1"/>
    <property type="molecule type" value="Genomic_DNA"/>
</dbReference>
<dbReference type="AlphaFoldDB" id="A0A8J3ASD0"/>
<keyword evidence="2" id="KW-1185">Reference proteome</keyword>
<name>A0A8J3ASD0_9BACI</name>
<protein>
    <recommendedName>
        <fullName evidence="3">DUF4062 domain-containing protein</fullName>
    </recommendedName>
</protein>